<dbReference type="Proteomes" id="UP000610594">
    <property type="component" value="Unassembled WGS sequence"/>
</dbReference>
<name>A0ABX0MWB1_9BURK</name>
<protein>
    <submittedName>
        <fullName evidence="2">Uncharacterized protein</fullName>
    </submittedName>
</protein>
<evidence type="ECO:0000313" key="2">
    <source>
        <dbReference type="EMBL" id="NHZ64975.1"/>
    </source>
</evidence>
<keyword evidence="3" id="KW-1185">Reference proteome</keyword>
<evidence type="ECO:0000313" key="3">
    <source>
        <dbReference type="Proteomes" id="UP000610594"/>
    </source>
</evidence>
<dbReference type="RefSeq" id="WP_167238967.1">
    <property type="nucleotide sequence ID" value="NZ_WHJF01000068.1"/>
</dbReference>
<comment type="caution">
    <text evidence="2">The sequence shown here is derived from an EMBL/GenBank/DDBJ whole genome shotgun (WGS) entry which is preliminary data.</text>
</comment>
<reference evidence="2 3" key="1">
    <citation type="submission" date="2019-10" db="EMBL/GenBank/DDBJ databases">
        <title>Taxonomy of Antarctic Massilia spp.: description of Massilia rubra sp. nov., Massilia aquatica sp. nov., Massilia mucilaginosa sp. nov., Massilia frigida sp. nov. isolated from streams, lakes and regoliths.</title>
        <authorList>
            <person name="Holochova P."/>
            <person name="Sedlacek I."/>
            <person name="Kralova S."/>
            <person name="Maslanova I."/>
            <person name="Busse H.-J."/>
            <person name="Stankova E."/>
            <person name="Vrbovska V."/>
            <person name="Kovarovic V."/>
            <person name="Bartak M."/>
            <person name="Svec P."/>
            <person name="Pantucek R."/>
        </authorList>
    </citation>
    <scope>NUCLEOTIDE SEQUENCE [LARGE SCALE GENOMIC DNA]</scope>
    <source>
        <strain evidence="2 3">CCM 8694</strain>
    </source>
</reference>
<evidence type="ECO:0000256" key="1">
    <source>
        <dbReference type="SAM" id="MobiDB-lite"/>
    </source>
</evidence>
<feature type="region of interest" description="Disordered" evidence="1">
    <location>
        <begin position="29"/>
        <end position="63"/>
    </location>
</feature>
<sequence>MKPALMTLAGALTAAGALWLAWPQARDAPAPVPASASAAPGGPAAGRSWLDAWPPAEQATPAGNAPLAAAHSLAQTRLHGDPQAPPIAQESATRESAALARPTAAELADPQAYQAFEARQNAQVLAAYIKAVDDELPRLRDDIARGRAMGIAADKVARAEEKARGLDSMRAQLIKDHPALGR</sequence>
<dbReference type="EMBL" id="WHJF01000068">
    <property type="protein sequence ID" value="NHZ64975.1"/>
    <property type="molecule type" value="Genomic_DNA"/>
</dbReference>
<accession>A0ABX0MWB1</accession>
<organism evidence="2 3">
    <name type="scientific">Massilia genomosp. 1</name>
    <dbReference type="NCBI Taxonomy" id="2609280"/>
    <lineage>
        <taxon>Bacteria</taxon>
        <taxon>Pseudomonadati</taxon>
        <taxon>Pseudomonadota</taxon>
        <taxon>Betaproteobacteria</taxon>
        <taxon>Burkholderiales</taxon>
        <taxon>Oxalobacteraceae</taxon>
        <taxon>Telluria group</taxon>
        <taxon>Massilia</taxon>
    </lineage>
</organism>
<feature type="region of interest" description="Disordered" evidence="1">
    <location>
        <begin position="78"/>
        <end position="97"/>
    </location>
</feature>
<proteinExistence type="predicted"/>
<gene>
    <name evidence="2" type="ORF">F1735_22195</name>
</gene>
<feature type="compositionally biased region" description="Low complexity" evidence="1">
    <location>
        <begin position="33"/>
        <end position="46"/>
    </location>
</feature>